<organism evidence="1">
    <name type="scientific">gut metagenome</name>
    <dbReference type="NCBI Taxonomy" id="749906"/>
    <lineage>
        <taxon>unclassified sequences</taxon>
        <taxon>metagenomes</taxon>
        <taxon>organismal metagenomes</taxon>
    </lineage>
</organism>
<protein>
    <submittedName>
        <fullName evidence="1">Uncharacterized protein</fullName>
    </submittedName>
</protein>
<sequence>AMTIQTKKAEGLVYLPFNVGNVDQVRNDLKNTGEVLSTQIVYND</sequence>
<reference evidence="1" key="1">
    <citation type="journal article" date="2012" name="PLoS ONE">
        <title>Gene sets for utilization of primary and secondary nutrition supplies in the distal gut of endangered iberian lynx.</title>
        <authorList>
            <person name="Alcaide M."/>
            <person name="Messina E."/>
            <person name="Richter M."/>
            <person name="Bargiela R."/>
            <person name="Peplies J."/>
            <person name="Huws S.A."/>
            <person name="Newbold C.J."/>
            <person name="Golyshin P.N."/>
            <person name="Simon M.A."/>
            <person name="Lopez G."/>
            <person name="Yakimov M.M."/>
            <person name="Ferrer M."/>
        </authorList>
    </citation>
    <scope>NUCLEOTIDE SEQUENCE</scope>
</reference>
<accession>J9BRH1</accession>
<name>J9BRH1_9ZZZZ</name>
<proteinExistence type="predicted"/>
<evidence type="ECO:0000313" key="1">
    <source>
        <dbReference type="EMBL" id="EJW90170.1"/>
    </source>
</evidence>
<gene>
    <name evidence="1" type="ORF">EVA_21724</name>
</gene>
<feature type="non-terminal residue" evidence="1">
    <location>
        <position position="1"/>
    </location>
</feature>
<dbReference type="AlphaFoldDB" id="J9BRH1"/>
<dbReference type="EMBL" id="AMCI01009000">
    <property type="protein sequence ID" value="EJW90170.1"/>
    <property type="molecule type" value="Genomic_DNA"/>
</dbReference>
<comment type="caution">
    <text evidence="1">The sequence shown here is derived from an EMBL/GenBank/DDBJ whole genome shotgun (WGS) entry which is preliminary data.</text>
</comment>